<reference evidence="3" key="2">
    <citation type="journal article" date="2021" name="PeerJ">
        <title>Extensive microbial diversity within the chicken gut microbiome revealed by metagenomics and culture.</title>
        <authorList>
            <person name="Gilroy R."/>
            <person name="Ravi A."/>
            <person name="Getino M."/>
            <person name="Pursley I."/>
            <person name="Horton D.L."/>
            <person name="Alikhan N.F."/>
            <person name="Baker D."/>
            <person name="Gharbi K."/>
            <person name="Hall N."/>
            <person name="Watson M."/>
            <person name="Adriaenssens E.M."/>
            <person name="Foster-Nyarko E."/>
            <person name="Jarju S."/>
            <person name="Secka A."/>
            <person name="Antonio M."/>
            <person name="Oren A."/>
            <person name="Chaudhuri R.R."/>
            <person name="La Ragione R."/>
            <person name="Hildebrand F."/>
            <person name="Pallen M.J."/>
        </authorList>
    </citation>
    <scope>NUCLEOTIDE SEQUENCE</scope>
    <source>
        <strain evidence="3">ChiHjej13B12-12457</strain>
    </source>
</reference>
<dbReference type="GO" id="GO:0003723">
    <property type="term" value="F:RNA binding"/>
    <property type="evidence" value="ECO:0007669"/>
    <property type="project" value="UniProtKB-KW"/>
</dbReference>
<dbReference type="Proteomes" id="UP000886744">
    <property type="component" value="Unassembled WGS sequence"/>
</dbReference>
<evidence type="ECO:0000313" key="3">
    <source>
        <dbReference type="EMBL" id="HIR63543.1"/>
    </source>
</evidence>
<evidence type="ECO:0000313" key="4">
    <source>
        <dbReference type="Proteomes" id="UP000886744"/>
    </source>
</evidence>
<comment type="caution">
    <text evidence="3">The sequence shown here is derived from an EMBL/GenBank/DDBJ whole genome shotgun (WGS) entry which is preliminary data.</text>
</comment>
<name>A0A9D1E2U7_9BACT</name>
<accession>A0A9D1E2U7</accession>
<dbReference type="GO" id="GO:0006355">
    <property type="term" value="P:regulation of DNA-templated transcription"/>
    <property type="evidence" value="ECO:0007669"/>
    <property type="project" value="InterPro"/>
</dbReference>
<dbReference type="InterPro" id="IPR035926">
    <property type="entry name" value="NusB-like_sf"/>
</dbReference>
<dbReference type="Gene3D" id="1.10.940.10">
    <property type="entry name" value="NusB-like"/>
    <property type="match status" value="1"/>
</dbReference>
<proteinExistence type="predicted"/>
<dbReference type="Pfam" id="PF01029">
    <property type="entry name" value="NusB"/>
    <property type="match status" value="1"/>
</dbReference>
<dbReference type="SUPFAM" id="SSF48013">
    <property type="entry name" value="NusB-like"/>
    <property type="match status" value="1"/>
</dbReference>
<dbReference type="InterPro" id="IPR006027">
    <property type="entry name" value="NusB_RsmB_TIM44"/>
</dbReference>
<evidence type="ECO:0000259" key="2">
    <source>
        <dbReference type="Pfam" id="PF01029"/>
    </source>
</evidence>
<reference evidence="3" key="1">
    <citation type="submission" date="2020-10" db="EMBL/GenBank/DDBJ databases">
        <authorList>
            <person name="Gilroy R."/>
        </authorList>
    </citation>
    <scope>NUCLEOTIDE SEQUENCE</scope>
    <source>
        <strain evidence="3">ChiHjej13B12-12457</strain>
    </source>
</reference>
<feature type="domain" description="NusB/RsmB/TIM44" evidence="2">
    <location>
        <begin position="159"/>
        <end position="252"/>
    </location>
</feature>
<dbReference type="EMBL" id="DVHI01000102">
    <property type="protein sequence ID" value="HIR63543.1"/>
    <property type="molecule type" value="Genomic_DNA"/>
</dbReference>
<protein>
    <recommendedName>
        <fullName evidence="2">NusB/RsmB/TIM44 domain-containing protein</fullName>
    </recommendedName>
</protein>
<sequence>MLNAAVALRNAALARIETGLMKFNPTPEERNPNRKFAQNRVSAYLSEDPRFVKFCEDHGLTWSEDLSSFIKKTLQTLSSRDYFREYMESEESSMAQDCSLFIKIFSDLELFEDNEDLASTLEDMSVFWTDDLGFALSAIVRNLELLRAHGKMPFPSVFLKDDDSEFAVELLRAALRNYGKYMDKVVANTSNWDPDRVVTTDLVLIVQGIAEAVRFPNIPLKVTINEYVEISKFYSTNNSKVFVNGLLDRILRNMVDTGEIVKTGRGLIEN</sequence>
<evidence type="ECO:0000256" key="1">
    <source>
        <dbReference type="ARBA" id="ARBA00022884"/>
    </source>
</evidence>
<organism evidence="3 4">
    <name type="scientific">Candidatus Coprenecus avistercoris</name>
    <dbReference type="NCBI Taxonomy" id="2840730"/>
    <lineage>
        <taxon>Bacteria</taxon>
        <taxon>Pseudomonadati</taxon>
        <taxon>Bacteroidota</taxon>
        <taxon>Bacteroidia</taxon>
        <taxon>Bacteroidales</taxon>
        <taxon>Rikenellaceae</taxon>
        <taxon>Rikenellaceae incertae sedis</taxon>
        <taxon>Candidatus Coprenecus</taxon>
    </lineage>
</organism>
<dbReference type="AlphaFoldDB" id="A0A9D1E2U7"/>
<gene>
    <name evidence="3" type="ORF">IAC94_08530</name>
</gene>
<keyword evidence="1" id="KW-0694">RNA-binding</keyword>